<sequence length="235" mass="24209">MDVRECRRLTVLLLVLTWVTGLIEAVSLLALGPVFTAMQTGNVLFLAFGAAHEGSLPALASGVSLLAFAVGAVCAARLEGAAQARGRHWFVIGLAVEAALVLAAACVGWGVPPRYGNPAARHLMTAAVLAVAMGFRNVTSMRVNMPGVPTTLVTRSMTGLLGGSALGHDSAFGYGTGAWGRRAWAVAAMFAGGLTGALLVRAGWTVNWLLLPASAVVCAVGLAYVRQPELRPGTC</sequence>
<keyword evidence="1" id="KW-0812">Transmembrane</keyword>
<evidence type="ECO:0000256" key="1">
    <source>
        <dbReference type="SAM" id="Phobius"/>
    </source>
</evidence>
<keyword evidence="1" id="KW-1133">Transmembrane helix</keyword>
<feature type="transmembrane region" description="Helical" evidence="1">
    <location>
        <begin position="55"/>
        <end position="76"/>
    </location>
</feature>
<evidence type="ECO:0000313" key="2">
    <source>
        <dbReference type="EMBL" id="MDK9499123.1"/>
    </source>
</evidence>
<dbReference type="Pfam" id="PF06912">
    <property type="entry name" value="DUF1275"/>
    <property type="match status" value="1"/>
</dbReference>
<evidence type="ECO:0000313" key="3">
    <source>
        <dbReference type="Proteomes" id="UP001223390"/>
    </source>
</evidence>
<feature type="transmembrane region" description="Helical" evidence="1">
    <location>
        <begin position="12"/>
        <end position="35"/>
    </location>
</feature>
<reference evidence="2 3" key="1">
    <citation type="submission" date="2023-05" db="EMBL/GenBank/DDBJ databases">
        <title>Sequencing and Assembly of Streptomyces sp. NP73.</title>
        <authorList>
            <person name="Konwar A.N."/>
            <person name="Saikia K."/>
            <person name="Thakur D."/>
        </authorList>
    </citation>
    <scope>NUCLEOTIDE SEQUENCE [LARGE SCALE GENOMIC DNA]</scope>
    <source>
        <strain evidence="2 3">NP73</strain>
    </source>
</reference>
<organism evidence="2 3">
    <name type="scientific">Streptomyces katrae</name>
    <dbReference type="NCBI Taxonomy" id="68223"/>
    <lineage>
        <taxon>Bacteria</taxon>
        <taxon>Bacillati</taxon>
        <taxon>Actinomycetota</taxon>
        <taxon>Actinomycetes</taxon>
        <taxon>Kitasatosporales</taxon>
        <taxon>Streptomycetaceae</taxon>
        <taxon>Streptomyces</taxon>
    </lineage>
</organism>
<protein>
    <submittedName>
        <fullName evidence="2">YoaK family protein</fullName>
    </submittedName>
</protein>
<feature type="transmembrane region" description="Helical" evidence="1">
    <location>
        <begin position="118"/>
        <end position="135"/>
    </location>
</feature>
<name>A0ABT7H0D6_9ACTN</name>
<dbReference type="PANTHER" id="PTHR37488:SF2">
    <property type="entry name" value="DUF1275 DOMAIN-CONTAINING PROTEIN"/>
    <property type="match status" value="1"/>
</dbReference>
<dbReference type="EMBL" id="JASITI010000039">
    <property type="protein sequence ID" value="MDK9499123.1"/>
    <property type="molecule type" value="Genomic_DNA"/>
</dbReference>
<dbReference type="Proteomes" id="UP001223390">
    <property type="component" value="Unassembled WGS sequence"/>
</dbReference>
<proteinExistence type="predicted"/>
<dbReference type="PANTHER" id="PTHR37488">
    <property type="entry name" value="DUF1275 DOMAIN-CONTAINING PROTEIN"/>
    <property type="match status" value="1"/>
</dbReference>
<gene>
    <name evidence="2" type="ORF">QEZ40_004334</name>
</gene>
<feature type="transmembrane region" description="Helical" evidence="1">
    <location>
        <begin position="183"/>
        <end position="200"/>
    </location>
</feature>
<accession>A0ABT7H0D6</accession>
<keyword evidence="3" id="KW-1185">Reference proteome</keyword>
<dbReference type="InterPro" id="IPR010699">
    <property type="entry name" value="DUF1275"/>
</dbReference>
<comment type="caution">
    <text evidence="2">The sequence shown here is derived from an EMBL/GenBank/DDBJ whole genome shotgun (WGS) entry which is preliminary data.</text>
</comment>
<feature type="transmembrane region" description="Helical" evidence="1">
    <location>
        <begin position="206"/>
        <end position="225"/>
    </location>
</feature>
<keyword evidence="1" id="KW-0472">Membrane</keyword>
<dbReference type="RefSeq" id="WP_285345079.1">
    <property type="nucleotide sequence ID" value="NZ_JASITI010000039.1"/>
</dbReference>
<feature type="transmembrane region" description="Helical" evidence="1">
    <location>
        <begin position="88"/>
        <end position="112"/>
    </location>
</feature>